<dbReference type="Pfam" id="PF02597">
    <property type="entry name" value="ThiS"/>
    <property type="match status" value="1"/>
</dbReference>
<reference evidence="1 2" key="1">
    <citation type="journal article" date="2009" name="Stand. Genomic Sci.">
        <title>Complete genome sequence of Stackebrandtia nassauensis type strain (LLR-40K-21).</title>
        <authorList>
            <person name="Munk C."/>
            <person name="Lapidus A."/>
            <person name="Copeland A."/>
            <person name="Jando M."/>
            <person name="Mayilraj S."/>
            <person name="Glavina Del Rio T."/>
            <person name="Nolan M."/>
            <person name="Chen F."/>
            <person name="Lucas S."/>
            <person name="Tice H."/>
            <person name="Cheng J.F."/>
            <person name="Han C."/>
            <person name="Detter J.C."/>
            <person name="Bruce D."/>
            <person name="Goodwin L."/>
            <person name="Chain P."/>
            <person name="Pitluck S."/>
            <person name="Goker M."/>
            <person name="Ovchinikova G."/>
            <person name="Pati A."/>
            <person name="Ivanova N."/>
            <person name="Mavromatis K."/>
            <person name="Chen A."/>
            <person name="Palaniappan K."/>
            <person name="Land M."/>
            <person name="Hauser L."/>
            <person name="Chang Y.J."/>
            <person name="Jeffries C.D."/>
            <person name="Bristow J."/>
            <person name="Eisen J.A."/>
            <person name="Markowitz V."/>
            <person name="Hugenholtz P."/>
            <person name="Kyrpides N.C."/>
            <person name="Klenk H.P."/>
        </authorList>
    </citation>
    <scope>NUCLEOTIDE SEQUENCE [LARGE SCALE GENOMIC DNA]</scope>
    <source>
        <strain evidence="2">DSM 44728 / CIP 108903 / NRRL B-16338 / NBRC 102104 / LLR-40K-21</strain>
    </source>
</reference>
<dbReference type="AlphaFoldDB" id="D3Q4B4"/>
<dbReference type="KEGG" id="sna:Snas_0356"/>
<dbReference type="RefSeq" id="WP_013015645.1">
    <property type="nucleotide sequence ID" value="NC_013947.1"/>
</dbReference>
<dbReference type="eggNOG" id="COG1977">
    <property type="taxonomic scope" value="Bacteria"/>
</dbReference>
<keyword evidence="2" id="KW-1185">Reference proteome</keyword>
<evidence type="ECO:0000313" key="1">
    <source>
        <dbReference type="EMBL" id="ADD40074.1"/>
    </source>
</evidence>
<evidence type="ECO:0000313" key="2">
    <source>
        <dbReference type="Proteomes" id="UP000000844"/>
    </source>
</evidence>
<dbReference type="SUPFAM" id="SSF54285">
    <property type="entry name" value="MoaD/ThiS"/>
    <property type="match status" value="1"/>
</dbReference>
<dbReference type="EMBL" id="CP001778">
    <property type="protein sequence ID" value="ADD40074.1"/>
    <property type="molecule type" value="Genomic_DNA"/>
</dbReference>
<dbReference type="Gene3D" id="3.10.20.30">
    <property type="match status" value="1"/>
</dbReference>
<dbReference type="STRING" id="446470.Snas_0356"/>
<proteinExistence type="predicted"/>
<name>D3Q4B4_STANL</name>
<dbReference type="InterPro" id="IPR012675">
    <property type="entry name" value="Beta-grasp_dom_sf"/>
</dbReference>
<dbReference type="InterPro" id="IPR003749">
    <property type="entry name" value="ThiS/MoaD-like"/>
</dbReference>
<dbReference type="InterPro" id="IPR016155">
    <property type="entry name" value="Mopterin_synth/thiamin_S_b"/>
</dbReference>
<sequence length="79" mass="7985">MVTVRFFAGARAAAGVAEARVSATTVAELKAVLVKEYGAELARVLPACGLLVDGVSNHEDLSTLTDGATVDVLPPFAGG</sequence>
<organism evidence="1 2">
    <name type="scientific">Stackebrandtia nassauensis (strain DSM 44728 / CIP 108903 / NRRL B-16338 / NBRC 102104 / LLR-40K-21)</name>
    <dbReference type="NCBI Taxonomy" id="446470"/>
    <lineage>
        <taxon>Bacteria</taxon>
        <taxon>Bacillati</taxon>
        <taxon>Actinomycetota</taxon>
        <taxon>Actinomycetes</taxon>
        <taxon>Glycomycetales</taxon>
        <taxon>Glycomycetaceae</taxon>
        <taxon>Stackebrandtia</taxon>
    </lineage>
</organism>
<dbReference type="CDD" id="cd17040">
    <property type="entry name" value="Ubl_MoaD_like"/>
    <property type="match status" value="1"/>
</dbReference>
<dbReference type="Proteomes" id="UP000000844">
    <property type="component" value="Chromosome"/>
</dbReference>
<dbReference type="HOGENOM" id="CLU_114601_2_2_11"/>
<accession>D3Q4B4</accession>
<gene>
    <name evidence="1" type="ordered locus">Snas_0356</name>
</gene>
<protein>
    <submittedName>
        <fullName evidence="1">ThiamineS protein</fullName>
    </submittedName>
</protein>
<dbReference type="OrthoDB" id="4331766at2"/>